<dbReference type="EMBL" id="OBEJ01000001">
    <property type="protein sequence ID" value="SNZ06111.1"/>
    <property type="molecule type" value="Genomic_DNA"/>
</dbReference>
<feature type="compositionally biased region" description="Basic residues" evidence="1">
    <location>
        <begin position="49"/>
        <end position="61"/>
    </location>
</feature>
<sequence>MLETLIELPQTYWELVALVAMIGGLYTGHQRGYRSGYDDGYEDGTDGKLHKRKARNLTRSD</sequence>
<evidence type="ECO:0000313" key="2">
    <source>
        <dbReference type="EMBL" id="SNZ06111.1"/>
    </source>
</evidence>
<reference evidence="2 3" key="1">
    <citation type="submission" date="2017-09" db="EMBL/GenBank/DDBJ databases">
        <authorList>
            <person name="Ehlers B."/>
            <person name="Leendertz F.H."/>
        </authorList>
    </citation>
    <scope>NUCLEOTIDE SEQUENCE [LARGE SCALE GENOMIC DNA]</scope>
    <source>
        <strain evidence="2 3">DSM 27208</strain>
    </source>
</reference>
<evidence type="ECO:0000256" key="1">
    <source>
        <dbReference type="SAM" id="MobiDB-lite"/>
    </source>
</evidence>
<feature type="region of interest" description="Disordered" evidence="1">
    <location>
        <begin position="37"/>
        <end position="61"/>
    </location>
</feature>
<proteinExistence type="predicted"/>
<gene>
    <name evidence="2" type="ORF">SAMN06269185_1053</name>
</gene>
<accession>A0A285NEN6</accession>
<evidence type="ECO:0000313" key="3">
    <source>
        <dbReference type="Proteomes" id="UP000219453"/>
    </source>
</evidence>
<dbReference type="AlphaFoldDB" id="A0A285NEN6"/>
<keyword evidence="3" id="KW-1185">Reference proteome</keyword>
<protein>
    <submittedName>
        <fullName evidence="2">Uncharacterized protein</fullName>
    </submittedName>
</protein>
<dbReference type="RefSeq" id="WP_097008009.1">
    <property type="nucleotide sequence ID" value="NZ_OBEJ01000001.1"/>
</dbReference>
<name>A0A285NEN6_NATPI</name>
<organism evidence="2 3">
    <name type="scientific">Natronoarchaeum philippinense</name>
    <dbReference type="NCBI Taxonomy" id="558529"/>
    <lineage>
        <taxon>Archaea</taxon>
        <taxon>Methanobacteriati</taxon>
        <taxon>Methanobacteriota</taxon>
        <taxon>Stenosarchaea group</taxon>
        <taxon>Halobacteria</taxon>
        <taxon>Halobacteriales</taxon>
        <taxon>Natronoarchaeaceae</taxon>
    </lineage>
</organism>
<dbReference type="Proteomes" id="UP000219453">
    <property type="component" value="Unassembled WGS sequence"/>
</dbReference>